<feature type="compositionally biased region" description="Basic and acidic residues" evidence="1">
    <location>
        <begin position="520"/>
        <end position="530"/>
    </location>
</feature>
<organism evidence="2 3">
    <name type="scientific">Rhodocollybia butyracea</name>
    <dbReference type="NCBI Taxonomy" id="206335"/>
    <lineage>
        <taxon>Eukaryota</taxon>
        <taxon>Fungi</taxon>
        <taxon>Dikarya</taxon>
        <taxon>Basidiomycota</taxon>
        <taxon>Agaricomycotina</taxon>
        <taxon>Agaricomycetes</taxon>
        <taxon>Agaricomycetidae</taxon>
        <taxon>Agaricales</taxon>
        <taxon>Marasmiineae</taxon>
        <taxon>Omphalotaceae</taxon>
        <taxon>Rhodocollybia</taxon>
    </lineage>
</organism>
<feature type="region of interest" description="Disordered" evidence="1">
    <location>
        <begin position="517"/>
        <end position="568"/>
    </location>
</feature>
<keyword evidence="3" id="KW-1185">Reference proteome</keyword>
<feature type="compositionally biased region" description="Basic and acidic residues" evidence="1">
    <location>
        <begin position="677"/>
        <end position="699"/>
    </location>
</feature>
<reference evidence="2" key="1">
    <citation type="submission" date="2020-11" db="EMBL/GenBank/DDBJ databases">
        <authorList>
            <consortium name="DOE Joint Genome Institute"/>
            <person name="Ahrendt S."/>
            <person name="Riley R."/>
            <person name="Andreopoulos W."/>
            <person name="Labutti K."/>
            <person name="Pangilinan J."/>
            <person name="Ruiz-Duenas F.J."/>
            <person name="Barrasa J.M."/>
            <person name="Sanchez-Garcia M."/>
            <person name="Camarero S."/>
            <person name="Miyauchi S."/>
            <person name="Serrano A."/>
            <person name="Linde D."/>
            <person name="Babiker R."/>
            <person name="Drula E."/>
            <person name="Ayuso-Fernandez I."/>
            <person name="Pacheco R."/>
            <person name="Padilla G."/>
            <person name="Ferreira P."/>
            <person name="Barriuso J."/>
            <person name="Kellner H."/>
            <person name="Castanera R."/>
            <person name="Alfaro M."/>
            <person name="Ramirez L."/>
            <person name="Pisabarro A.G."/>
            <person name="Kuo A."/>
            <person name="Tritt A."/>
            <person name="Lipzen A."/>
            <person name="He G."/>
            <person name="Yan M."/>
            <person name="Ng V."/>
            <person name="Cullen D."/>
            <person name="Martin F."/>
            <person name="Rosso M.-N."/>
            <person name="Henrissat B."/>
            <person name="Hibbett D."/>
            <person name="Martinez A.T."/>
            <person name="Grigoriev I.V."/>
        </authorList>
    </citation>
    <scope>NUCLEOTIDE SEQUENCE</scope>
    <source>
        <strain evidence="2">AH 40177</strain>
    </source>
</reference>
<gene>
    <name evidence="2" type="ORF">BDP27DRAFT_1315776</name>
</gene>
<feature type="region of interest" description="Disordered" evidence="1">
    <location>
        <begin position="677"/>
        <end position="741"/>
    </location>
</feature>
<proteinExistence type="predicted"/>
<feature type="compositionally biased region" description="Basic and acidic residues" evidence="1">
    <location>
        <begin position="407"/>
        <end position="421"/>
    </location>
</feature>
<evidence type="ECO:0000256" key="1">
    <source>
        <dbReference type="SAM" id="MobiDB-lite"/>
    </source>
</evidence>
<evidence type="ECO:0000313" key="2">
    <source>
        <dbReference type="EMBL" id="KAF9075257.1"/>
    </source>
</evidence>
<sequence length="741" mass="84188">MIYFQLGGFKPPGRRWDNGFHLRTGGGLFNNAGTTAEKVFRALTSPKYKFQPDEDQEIILTLGIHPSGASTLLLTSDQVSQLCNYYRIPLPSADNEAIRSSSLESLSPIEFVDIESLKEKLSSLEPKKLKNRKNTDTSKDNKEYTGPSAGNGEHKFGIHRGLFENARLLRQVAAHRIPVPPPSQFHEPYAQFSLRQDISSNLMLRLHVASLAYTLWNGDRRPVEDRHQSPDVLHASWAKARDGMKDLRVLEEEGHQLDFGWNLWKSQTDGRGERMEYKAFPRTSVQEKKSALVGELILQKLLQLARPSCPSSDGSSLVEHLVLLVHDELKFRAMLLDLGVDLLSGTLEIDSDVQPNGNGTPGKPKILRWKYVNDPVRFKDLLRDDSYGNQGEEHSHPYHNRSSYRGNSHEPKYDPYSEHSRNGPYSNRRSSSSYSPIPSTSSRSPDDDYNDFSSNERHASETSRVKVEPRLKQEWESGVKREEVTSGVKVEPRLKREWESGVKREEVNVEVGRVPKRRRREDSRVHRSRDGDDEDGYDTTSEEEEETKVDQDGSHVKVEREGEAKREFEPGTVVPREPEPVEVYVLDLKTLFCVSTGATIGAENIQAMARELQMGSGGVRLQGMLQWNEYCAGYDAELMLTIFQALTDGSSIDQQKATAARRRELQMEEDEIMRKQQMEKEKIEREERERENRNARFREIDDEQDPRSIRVAPTPTRSSGGVAMGMLGEDWDDDGESDSSG</sequence>
<dbReference type="Proteomes" id="UP000772434">
    <property type="component" value="Unassembled WGS sequence"/>
</dbReference>
<dbReference type="OrthoDB" id="3235609at2759"/>
<comment type="caution">
    <text evidence="2">The sequence shown here is derived from an EMBL/GenBank/DDBJ whole genome shotgun (WGS) entry which is preliminary data.</text>
</comment>
<feature type="region of interest" description="Disordered" evidence="1">
    <location>
        <begin position="128"/>
        <end position="151"/>
    </location>
</feature>
<feature type="compositionally biased region" description="Basic and acidic residues" evidence="1">
    <location>
        <begin position="454"/>
        <end position="487"/>
    </location>
</feature>
<name>A0A9P5UDK7_9AGAR</name>
<accession>A0A9P5UDK7</accession>
<feature type="compositionally biased region" description="Low complexity" evidence="1">
    <location>
        <begin position="422"/>
        <end position="443"/>
    </location>
</feature>
<feature type="compositionally biased region" description="Basic and acidic residues" evidence="1">
    <location>
        <begin position="548"/>
        <end position="568"/>
    </location>
</feature>
<evidence type="ECO:0000313" key="3">
    <source>
        <dbReference type="Proteomes" id="UP000772434"/>
    </source>
</evidence>
<protein>
    <submittedName>
        <fullName evidence="2">Uncharacterized protein</fullName>
    </submittedName>
</protein>
<feature type="compositionally biased region" description="Basic and acidic residues" evidence="1">
    <location>
        <begin position="128"/>
        <end position="143"/>
    </location>
</feature>
<dbReference type="EMBL" id="JADNRY010000010">
    <property type="protein sequence ID" value="KAF9075257.1"/>
    <property type="molecule type" value="Genomic_DNA"/>
</dbReference>
<feature type="region of interest" description="Disordered" evidence="1">
    <location>
        <begin position="385"/>
        <end position="487"/>
    </location>
</feature>
<feature type="compositionally biased region" description="Acidic residues" evidence="1">
    <location>
        <begin position="729"/>
        <end position="741"/>
    </location>
</feature>
<dbReference type="AlphaFoldDB" id="A0A9P5UDK7"/>
<feature type="compositionally biased region" description="Acidic residues" evidence="1">
    <location>
        <begin position="531"/>
        <end position="547"/>
    </location>
</feature>
<feature type="compositionally biased region" description="Basic and acidic residues" evidence="1">
    <location>
        <begin position="385"/>
        <end position="396"/>
    </location>
</feature>